<sequence length="190" mass="20828">MILLVAAFFVPPAAVFLILLASSTIYITLGLTVGLQDACWALLEPGTLAVEDIAGAALCGSIPRGRSRPGAPMANYLYSLVCMAMGLLRPNDACSDRAMKLEQKVHKQLAILKKFLIVDAPGALDESERARRAKLDDLSKTRRTVKFKGTTWNSDVRQIITELELELEDRKAGIMELQTSPITASWARRN</sequence>
<organism evidence="1 2">
    <name type="scientific">Mycena rosella</name>
    <name type="common">Pink bonnet</name>
    <name type="synonym">Agaricus rosellus</name>
    <dbReference type="NCBI Taxonomy" id="1033263"/>
    <lineage>
        <taxon>Eukaryota</taxon>
        <taxon>Fungi</taxon>
        <taxon>Dikarya</taxon>
        <taxon>Basidiomycota</taxon>
        <taxon>Agaricomycotina</taxon>
        <taxon>Agaricomycetes</taxon>
        <taxon>Agaricomycetidae</taxon>
        <taxon>Agaricales</taxon>
        <taxon>Marasmiineae</taxon>
        <taxon>Mycenaceae</taxon>
        <taxon>Mycena</taxon>
    </lineage>
</organism>
<accession>A0AAD7MB57</accession>
<gene>
    <name evidence="1" type="ORF">B0H17DRAFT_1174209</name>
</gene>
<protein>
    <submittedName>
        <fullName evidence="1">Uncharacterized protein</fullName>
    </submittedName>
</protein>
<dbReference type="Proteomes" id="UP001221757">
    <property type="component" value="Unassembled WGS sequence"/>
</dbReference>
<evidence type="ECO:0000313" key="2">
    <source>
        <dbReference type="Proteomes" id="UP001221757"/>
    </source>
</evidence>
<dbReference type="EMBL" id="JARKIE010000003">
    <property type="protein sequence ID" value="KAJ7708918.1"/>
    <property type="molecule type" value="Genomic_DNA"/>
</dbReference>
<name>A0AAD7MB57_MYCRO</name>
<keyword evidence="2" id="KW-1185">Reference proteome</keyword>
<reference evidence="1" key="1">
    <citation type="submission" date="2023-03" db="EMBL/GenBank/DDBJ databases">
        <title>Massive genome expansion in bonnet fungi (Mycena s.s.) driven by repeated elements and novel gene families across ecological guilds.</title>
        <authorList>
            <consortium name="Lawrence Berkeley National Laboratory"/>
            <person name="Harder C.B."/>
            <person name="Miyauchi S."/>
            <person name="Viragh M."/>
            <person name="Kuo A."/>
            <person name="Thoen E."/>
            <person name="Andreopoulos B."/>
            <person name="Lu D."/>
            <person name="Skrede I."/>
            <person name="Drula E."/>
            <person name="Henrissat B."/>
            <person name="Morin E."/>
            <person name="Kohler A."/>
            <person name="Barry K."/>
            <person name="LaButti K."/>
            <person name="Morin E."/>
            <person name="Salamov A."/>
            <person name="Lipzen A."/>
            <person name="Mereny Z."/>
            <person name="Hegedus B."/>
            <person name="Baldrian P."/>
            <person name="Stursova M."/>
            <person name="Weitz H."/>
            <person name="Taylor A."/>
            <person name="Grigoriev I.V."/>
            <person name="Nagy L.G."/>
            <person name="Martin F."/>
            <person name="Kauserud H."/>
        </authorList>
    </citation>
    <scope>NUCLEOTIDE SEQUENCE</scope>
    <source>
        <strain evidence="1">CBHHK067</strain>
    </source>
</reference>
<evidence type="ECO:0000313" key="1">
    <source>
        <dbReference type="EMBL" id="KAJ7708918.1"/>
    </source>
</evidence>
<comment type="caution">
    <text evidence="1">The sequence shown here is derived from an EMBL/GenBank/DDBJ whole genome shotgun (WGS) entry which is preliminary data.</text>
</comment>
<dbReference type="AlphaFoldDB" id="A0AAD7MB57"/>
<proteinExistence type="predicted"/>